<dbReference type="AlphaFoldDB" id="A0A8S1P2U0"/>
<feature type="compositionally biased region" description="Basic and acidic residues" evidence="1">
    <location>
        <begin position="27"/>
        <end position="37"/>
    </location>
</feature>
<feature type="region of interest" description="Disordered" evidence="1">
    <location>
        <begin position="146"/>
        <end position="200"/>
    </location>
</feature>
<dbReference type="EMBL" id="CAJJDN010000068">
    <property type="protein sequence ID" value="CAD8097224.1"/>
    <property type="molecule type" value="Genomic_DNA"/>
</dbReference>
<protein>
    <submittedName>
        <fullName evidence="2">Uncharacterized protein</fullName>
    </submittedName>
</protein>
<comment type="caution">
    <text evidence="2">The sequence shown here is derived from an EMBL/GenBank/DDBJ whole genome shotgun (WGS) entry which is preliminary data.</text>
</comment>
<feature type="region of interest" description="Disordered" evidence="1">
    <location>
        <begin position="256"/>
        <end position="276"/>
    </location>
</feature>
<dbReference type="Proteomes" id="UP000692954">
    <property type="component" value="Unassembled WGS sequence"/>
</dbReference>
<evidence type="ECO:0000256" key="1">
    <source>
        <dbReference type="SAM" id="MobiDB-lite"/>
    </source>
</evidence>
<gene>
    <name evidence="2" type="ORF">PSON_ATCC_30995.1.T0680035</name>
</gene>
<proteinExistence type="predicted"/>
<feature type="compositionally biased region" description="Basic residues" evidence="1">
    <location>
        <begin position="266"/>
        <end position="276"/>
    </location>
</feature>
<evidence type="ECO:0000313" key="3">
    <source>
        <dbReference type="Proteomes" id="UP000692954"/>
    </source>
</evidence>
<reference evidence="2" key="1">
    <citation type="submission" date="2021-01" db="EMBL/GenBank/DDBJ databases">
        <authorList>
            <consortium name="Genoscope - CEA"/>
            <person name="William W."/>
        </authorList>
    </citation>
    <scope>NUCLEOTIDE SEQUENCE</scope>
</reference>
<evidence type="ECO:0000313" key="2">
    <source>
        <dbReference type="EMBL" id="CAD8097224.1"/>
    </source>
</evidence>
<feature type="region of interest" description="Disordered" evidence="1">
    <location>
        <begin position="1"/>
        <end position="41"/>
    </location>
</feature>
<feature type="compositionally biased region" description="Polar residues" evidence="1">
    <location>
        <begin position="146"/>
        <end position="173"/>
    </location>
</feature>
<keyword evidence="3" id="KW-1185">Reference proteome</keyword>
<dbReference type="OrthoDB" id="305753at2759"/>
<accession>A0A8S1P2U0</accession>
<sequence>MGTCQNICKQEDNERESTMMTKSKINKGQESEREFKTDPYQSQQLLIRDDSIAEENNSYLSQQQPCFIKKKQVASMQTHTDRKNRFENDIKLEIRYNIQQIKLQEEEELRKLQIQYEQELKLKEEEGKRSIDDHKQELDNQFSFQNSMKQSQSEQHNNQQTSNPYLPRQTSQFAPKKADADTVSQKSQISKTPTQKDQQVLTKSEIMKKSAMKKVIQQREELESINASYGTQKSVYSKQIKQLEAFEKMFSEYCSQDERSQSGSHKTQKSVKSILKKNRSLSQRSISLGKNSIKSTHTVFKNRNQKKVRFSKDTNFNNERRGVVRIRKSWWDW</sequence>
<feature type="compositionally biased region" description="Polar residues" evidence="1">
    <location>
        <begin position="182"/>
        <end position="200"/>
    </location>
</feature>
<organism evidence="2 3">
    <name type="scientific">Paramecium sonneborni</name>
    <dbReference type="NCBI Taxonomy" id="65129"/>
    <lineage>
        <taxon>Eukaryota</taxon>
        <taxon>Sar</taxon>
        <taxon>Alveolata</taxon>
        <taxon>Ciliophora</taxon>
        <taxon>Intramacronucleata</taxon>
        <taxon>Oligohymenophorea</taxon>
        <taxon>Peniculida</taxon>
        <taxon>Parameciidae</taxon>
        <taxon>Paramecium</taxon>
    </lineage>
</organism>
<name>A0A8S1P2U0_9CILI</name>